<name>A0A9D2UR31_ACILW</name>
<comment type="subcellular location">
    <subcellularLocation>
        <location evidence="1">Cytoplasm</location>
    </subcellularLocation>
</comment>
<keyword evidence="2" id="KW-0963">Cytoplasm</keyword>
<accession>A0A9D2UR31</accession>
<dbReference type="PANTHER" id="PTHR43035">
    <property type="entry name" value="FATTY ACID REPRESSION MUTANT PROTEIN 2-RELATED"/>
    <property type="match status" value="1"/>
</dbReference>
<reference evidence="5" key="2">
    <citation type="submission" date="2021-09" db="EMBL/GenBank/DDBJ databases">
        <authorList>
            <person name="Gilroy R."/>
        </authorList>
    </citation>
    <scope>NUCLEOTIDE SEQUENCE</scope>
    <source>
        <strain evidence="5">CHK135-1449</strain>
    </source>
</reference>
<feature type="domain" description="Nitroreductase" evidence="4">
    <location>
        <begin position="39"/>
        <end position="207"/>
    </location>
</feature>
<comment type="caution">
    <text evidence="5">The sequence shown here is derived from an EMBL/GenBank/DDBJ whole genome shotgun (WGS) entry which is preliminary data.</text>
</comment>
<dbReference type="SUPFAM" id="SSF55469">
    <property type="entry name" value="FMN-dependent nitroreductase-like"/>
    <property type="match status" value="1"/>
</dbReference>
<dbReference type="PANTHER" id="PTHR43035:SF1">
    <property type="entry name" value="FATTY ACID REPRESSION MUTANT PROTEIN 2-RELATED"/>
    <property type="match status" value="1"/>
</dbReference>
<keyword evidence="3" id="KW-0560">Oxidoreductase</keyword>
<gene>
    <name evidence="5" type="ORF">K8V79_03355</name>
</gene>
<dbReference type="Gene3D" id="3.40.109.10">
    <property type="entry name" value="NADH Oxidase"/>
    <property type="match status" value="1"/>
</dbReference>
<organism evidence="5 6">
    <name type="scientific">Acinetobacter lwoffii</name>
    <dbReference type="NCBI Taxonomy" id="28090"/>
    <lineage>
        <taxon>Bacteria</taxon>
        <taxon>Pseudomonadati</taxon>
        <taxon>Pseudomonadota</taxon>
        <taxon>Gammaproteobacteria</taxon>
        <taxon>Moraxellales</taxon>
        <taxon>Moraxellaceae</taxon>
        <taxon>Acinetobacter</taxon>
    </lineage>
</organism>
<dbReference type="Pfam" id="PF00881">
    <property type="entry name" value="Nitroreductase"/>
    <property type="match status" value="1"/>
</dbReference>
<evidence type="ECO:0000256" key="2">
    <source>
        <dbReference type="ARBA" id="ARBA00022490"/>
    </source>
</evidence>
<protein>
    <submittedName>
        <fullName evidence="5">Nitroreductase family protein</fullName>
    </submittedName>
</protein>
<dbReference type="GO" id="GO:0005737">
    <property type="term" value="C:cytoplasm"/>
    <property type="evidence" value="ECO:0007669"/>
    <property type="project" value="UniProtKB-SubCell"/>
</dbReference>
<dbReference type="AlphaFoldDB" id="A0A9D2UR31"/>
<dbReference type="InterPro" id="IPR000415">
    <property type="entry name" value="Nitroreductase-like"/>
</dbReference>
<evidence type="ECO:0000313" key="6">
    <source>
        <dbReference type="Proteomes" id="UP000787156"/>
    </source>
</evidence>
<dbReference type="EMBL" id="DYWX01000035">
    <property type="protein sequence ID" value="HJF27276.1"/>
    <property type="molecule type" value="Genomic_DNA"/>
</dbReference>
<evidence type="ECO:0000256" key="1">
    <source>
        <dbReference type="ARBA" id="ARBA00004496"/>
    </source>
</evidence>
<dbReference type="FunFam" id="3.40.109.10:FF:000001">
    <property type="entry name" value="Nitroreductase family"/>
    <property type="match status" value="1"/>
</dbReference>
<dbReference type="CDD" id="cd02140">
    <property type="entry name" value="Frm2-like"/>
    <property type="match status" value="1"/>
</dbReference>
<dbReference type="Proteomes" id="UP000787156">
    <property type="component" value="Unassembled WGS sequence"/>
</dbReference>
<dbReference type="GO" id="GO:0034599">
    <property type="term" value="P:cellular response to oxidative stress"/>
    <property type="evidence" value="ECO:0007669"/>
    <property type="project" value="InterPro"/>
</dbReference>
<proteinExistence type="predicted"/>
<evidence type="ECO:0000256" key="3">
    <source>
        <dbReference type="ARBA" id="ARBA00023002"/>
    </source>
</evidence>
<sequence length="229" mass="26515">MALLNKIGHVLTTDLTKDFKISRKQKISEHQQIPFVEQLKKRRSIYQLGKRVQHSQAYLTELIEEAVKSCPSAYNAQTARVVVLFSDSHHQFWDIVKDVQRQYVPPQIYEGVEVKLNQCRNALGTILFYEDQQVIQQLQKKVPFSAEDFPVWSEQSSGMVQYAAWTALASAGVEASLQHYNPQIDRRVGEHFQIDLNWLLRAQLCFGSIEETIAEKVKQPEQEFFQVFS</sequence>
<dbReference type="GO" id="GO:0016491">
    <property type="term" value="F:oxidoreductase activity"/>
    <property type="evidence" value="ECO:0007669"/>
    <property type="project" value="UniProtKB-KW"/>
</dbReference>
<reference evidence="5" key="1">
    <citation type="journal article" date="2021" name="PeerJ">
        <title>Extensive microbial diversity within the chicken gut microbiome revealed by metagenomics and culture.</title>
        <authorList>
            <person name="Gilroy R."/>
            <person name="Ravi A."/>
            <person name="Getino M."/>
            <person name="Pursley I."/>
            <person name="Horton D.L."/>
            <person name="Alikhan N.F."/>
            <person name="Baker D."/>
            <person name="Gharbi K."/>
            <person name="Hall N."/>
            <person name="Watson M."/>
            <person name="Adriaenssens E.M."/>
            <person name="Foster-Nyarko E."/>
            <person name="Jarju S."/>
            <person name="Secka A."/>
            <person name="Antonio M."/>
            <person name="Oren A."/>
            <person name="Chaudhuri R.R."/>
            <person name="La Ragione R."/>
            <person name="Hildebrand F."/>
            <person name="Pallen M.J."/>
        </authorList>
    </citation>
    <scope>NUCLEOTIDE SEQUENCE</scope>
    <source>
        <strain evidence="5">CHK135-1449</strain>
    </source>
</reference>
<dbReference type="InterPro" id="IPR033877">
    <property type="entry name" value="Frm2/Hbn1"/>
</dbReference>
<evidence type="ECO:0000313" key="5">
    <source>
        <dbReference type="EMBL" id="HJF27276.1"/>
    </source>
</evidence>
<evidence type="ECO:0000259" key="4">
    <source>
        <dbReference type="Pfam" id="PF00881"/>
    </source>
</evidence>
<dbReference type="InterPro" id="IPR029479">
    <property type="entry name" value="Nitroreductase"/>
</dbReference>